<evidence type="ECO:0008006" key="3">
    <source>
        <dbReference type="Google" id="ProtNLM"/>
    </source>
</evidence>
<proteinExistence type="predicted"/>
<dbReference type="EMBL" id="BAAANT010000008">
    <property type="protein sequence ID" value="GAA2137761.1"/>
    <property type="molecule type" value="Genomic_DNA"/>
</dbReference>
<name>A0ABN2Z752_9ACTN</name>
<dbReference type="Proteomes" id="UP001422759">
    <property type="component" value="Unassembled WGS sequence"/>
</dbReference>
<gene>
    <name evidence="1" type="ORF">GCM10009760_18510</name>
</gene>
<organism evidence="1 2">
    <name type="scientific">Kitasatospora kazusensis</name>
    <dbReference type="NCBI Taxonomy" id="407974"/>
    <lineage>
        <taxon>Bacteria</taxon>
        <taxon>Bacillati</taxon>
        <taxon>Actinomycetota</taxon>
        <taxon>Actinomycetes</taxon>
        <taxon>Kitasatosporales</taxon>
        <taxon>Streptomycetaceae</taxon>
        <taxon>Kitasatospora</taxon>
    </lineage>
</organism>
<dbReference type="Pfam" id="PF18906">
    <property type="entry name" value="Phage_tube_2"/>
    <property type="match status" value="1"/>
</dbReference>
<comment type="caution">
    <text evidence="1">The sequence shown here is derived from an EMBL/GenBank/DDBJ whole genome shotgun (WGS) entry which is preliminary data.</text>
</comment>
<evidence type="ECO:0000313" key="1">
    <source>
        <dbReference type="EMBL" id="GAA2137761.1"/>
    </source>
</evidence>
<evidence type="ECO:0000313" key="2">
    <source>
        <dbReference type="Proteomes" id="UP001422759"/>
    </source>
</evidence>
<protein>
    <recommendedName>
        <fullName evidence="3">Minor tail protein</fullName>
    </recommendedName>
</protein>
<accession>A0ABN2Z752</accession>
<dbReference type="InterPro" id="IPR044000">
    <property type="entry name" value="Phage_tube_2"/>
</dbReference>
<keyword evidence="2" id="KW-1185">Reference proteome</keyword>
<sequence length="295" mass="30775">MPWKTCTPKDIVTNNEDKGVRGAPVEVFGIVQGQKGSTLDLGGDLLADSFGHVLAGILGDVVVTGAAAPFAHAFSVLCTGDTQGVSKTWTIVDPNLGAWQYPGIRLNEITIKWNADGLVEWSAKGDGWTFVTLASPPAPTQGNLRPFANWTVTTKLAGVQIGVLDGELSIKRKVDVIRAANGTQNPVSVWGGDISVEGKLTTIMEDSTQRAVYQASTVQSLDVALSQGAGAAANGLALHCSQIYYPEASPSPSKDYWELPLSFKAVASAADAGASGGYSPIKATLTNALPAGTYK</sequence>
<reference evidence="1 2" key="1">
    <citation type="journal article" date="2019" name="Int. J. Syst. Evol. Microbiol.">
        <title>The Global Catalogue of Microorganisms (GCM) 10K type strain sequencing project: providing services to taxonomists for standard genome sequencing and annotation.</title>
        <authorList>
            <consortium name="The Broad Institute Genomics Platform"/>
            <consortium name="The Broad Institute Genome Sequencing Center for Infectious Disease"/>
            <person name="Wu L."/>
            <person name="Ma J."/>
        </authorList>
    </citation>
    <scope>NUCLEOTIDE SEQUENCE [LARGE SCALE GENOMIC DNA]</scope>
    <source>
        <strain evidence="1 2">JCM 14560</strain>
    </source>
</reference>